<proteinExistence type="predicted"/>
<dbReference type="RefSeq" id="WP_122911426.1">
    <property type="nucleotide sequence ID" value="NZ_CBCSBE010000048.1"/>
</dbReference>
<protein>
    <submittedName>
        <fullName evidence="1">Uncharacterized protein</fullName>
    </submittedName>
</protein>
<gene>
    <name evidence="1" type="ORF">EDM52_24060</name>
</gene>
<evidence type="ECO:0000313" key="1">
    <source>
        <dbReference type="EMBL" id="RNB64593.1"/>
    </source>
</evidence>
<dbReference type="AlphaFoldDB" id="A0A3M8BMR2"/>
<comment type="caution">
    <text evidence="1">The sequence shown here is derived from an EMBL/GenBank/DDBJ whole genome shotgun (WGS) entry which is preliminary data.</text>
</comment>
<name>A0A3M8BMR2_9BACL</name>
<evidence type="ECO:0000313" key="2">
    <source>
        <dbReference type="Proteomes" id="UP000282028"/>
    </source>
</evidence>
<dbReference type="Proteomes" id="UP000282028">
    <property type="component" value="Unassembled WGS sequence"/>
</dbReference>
<organism evidence="1 2">
    <name type="scientific">Brevibacillus invocatus</name>
    <dbReference type="NCBI Taxonomy" id="173959"/>
    <lineage>
        <taxon>Bacteria</taxon>
        <taxon>Bacillati</taxon>
        <taxon>Bacillota</taxon>
        <taxon>Bacilli</taxon>
        <taxon>Bacillales</taxon>
        <taxon>Paenibacillaceae</taxon>
        <taxon>Brevibacillus</taxon>
    </lineage>
</organism>
<keyword evidence="2" id="KW-1185">Reference proteome</keyword>
<sequence>MYFADEDHEHNYLSLMKKYNLRANQDVQYEAAIYISAHPAIYKAFNNHALKNNYGPLSWYLLESDEAERRGHNRGALTGSTHRLVEAGLSLFGGYQVNLDDIIGSIASDDLFQTLIQAIKIRARKL</sequence>
<accession>A0A3M8BMR2</accession>
<dbReference type="EMBL" id="RHHR01000081">
    <property type="protein sequence ID" value="RNB64593.1"/>
    <property type="molecule type" value="Genomic_DNA"/>
</dbReference>
<reference evidence="1 2" key="1">
    <citation type="submission" date="2018-10" db="EMBL/GenBank/DDBJ databases">
        <title>Phylogenomics of Brevibacillus.</title>
        <authorList>
            <person name="Dunlap C."/>
        </authorList>
    </citation>
    <scope>NUCLEOTIDE SEQUENCE [LARGE SCALE GENOMIC DNA]</scope>
    <source>
        <strain evidence="1 2">JCM 12215</strain>
    </source>
</reference>